<protein>
    <submittedName>
        <fullName evidence="1">Uncharacterized protein</fullName>
    </submittedName>
</protein>
<evidence type="ECO:0000313" key="1">
    <source>
        <dbReference type="EMBL" id="KAF1991189.1"/>
    </source>
</evidence>
<organism evidence="1 2">
    <name type="scientific">Aulographum hederae CBS 113979</name>
    <dbReference type="NCBI Taxonomy" id="1176131"/>
    <lineage>
        <taxon>Eukaryota</taxon>
        <taxon>Fungi</taxon>
        <taxon>Dikarya</taxon>
        <taxon>Ascomycota</taxon>
        <taxon>Pezizomycotina</taxon>
        <taxon>Dothideomycetes</taxon>
        <taxon>Pleosporomycetidae</taxon>
        <taxon>Aulographales</taxon>
        <taxon>Aulographaceae</taxon>
    </lineage>
</organism>
<proteinExistence type="predicted"/>
<gene>
    <name evidence="1" type="ORF">K402DRAFT_400655</name>
</gene>
<keyword evidence="2" id="KW-1185">Reference proteome</keyword>
<sequence length="163" mass="18369">MSLDTYQLVYQVESKTTDGRSWMALLAGITKNPAGRGKTRQEIPHSGQRRRFLGATVWTRTQGDGPNEARIQNNLVFRKDFVNRCARSMAAASKLKKPPLEENNELRDTAQAGTSTSLLKRHERIVSVREGQKLAKYPSFCVLAGRRDGYHQGQLPRKVQSDI</sequence>
<evidence type="ECO:0000313" key="2">
    <source>
        <dbReference type="Proteomes" id="UP000800041"/>
    </source>
</evidence>
<dbReference type="Proteomes" id="UP000800041">
    <property type="component" value="Unassembled WGS sequence"/>
</dbReference>
<reference evidence="1" key="1">
    <citation type="journal article" date="2020" name="Stud. Mycol.">
        <title>101 Dothideomycetes genomes: a test case for predicting lifestyles and emergence of pathogens.</title>
        <authorList>
            <person name="Haridas S."/>
            <person name="Albert R."/>
            <person name="Binder M."/>
            <person name="Bloem J."/>
            <person name="Labutti K."/>
            <person name="Salamov A."/>
            <person name="Andreopoulos B."/>
            <person name="Baker S."/>
            <person name="Barry K."/>
            <person name="Bills G."/>
            <person name="Bluhm B."/>
            <person name="Cannon C."/>
            <person name="Castanera R."/>
            <person name="Culley D."/>
            <person name="Daum C."/>
            <person name="Ezra D."/>
            <person name="Gonzalez J."/>
            <person name="Henrissat B."/>
            <person name="Kuo A."/>
            <person name="Liang C."/>
            <person name="Lipzen A."/>
            <person name="Lutzoni F."/>
            <person name="Magnuson J."/>
            <person name="Mondo S."/>
            <person name="Nolan M."/>
            <person name="Ohm R."/>
            <person name="Pangilinan J."/>
            <person name="Park H.-J."/>
            <person name="Ramirez L."/>
            <person name="Alfaro M."/>
            <person name="Sun H."/>
            <person name="Tritt A."/>
            <person name="Yoshinaga Y."/>
            <person name="Zwiers L.-H."/>
            <person name="Turgeon B."/>
            <person name="Goodwin S."/>
            <person name="Spatafora J."/>
            <person name="Crous P."/>
            <person name="Grigoriev I."/>
        </authorList>
    </citation>
    <scope>NUCLEOTIDE SEQUENCE</scope>
    <source>
        <strain evidence="1">CBS 113979</strain>
    </source>
</reference>
<dbReference type="EMBL" id="ML977140">
    <property type="protein sequence ID" value="KAF1991189.1"/>
    <property type="molecule type" value="Genomic_DNA"/>
</dbReference>
<accession>A0A6G1HDU1</accession>
<name>A0A6G1HDU1_9PEZI</name>
<dbReference type="AlphaFoldDB" id="A0A6G1HDU1"/>